<evidence type="ECO:0000256" key="1">
    <source>
        <dbReference type="ARBA" id="ARBA00022553"/>
    </source>
</evidence>
<dbReference type="GO" id="GO:0006355">
    <property type="term" value="P:regulation of DNA-templated transcription"/>
    <property type="evidence" value="ECO:0007669"/>
    <property type="project" value="InterPro"/>
</dbReference>
<dbReference type="InterPro" id="IPR016032">
    <property type="entry name" value="Sig_transdc_resp-reg_C-effctor"/>
</dbReference>
<dbReference type="AlphaFoldDB" id="A0A0F9JUR1"/>
<evidence type="ECO:0000259" key="4">
    <source>
        <dbReference type="PROSITE" id="PS50110"/>
    </source>
</evidence>
<dbReference type="PANTHER" id="PTHR43214">
    <property type="entry name" value="TWO-COMPONENT RESPONSE REGULATOR"/>
    <property type="match status" value="1"/>
</dbReference>
<keyword evidence="1" id="KW-0597">Phosphoprotein</keyword>
<dbReference type="SMART" id="SM00421">
    <property type="entry name" value="HTH_LUXR"/>
    <property type="match status" value="1"/>
</dbReference>
<dbReference type="CDD" id="cd06170">
    <property type="entry name" value="LuxR_C_like"/>
    <property type="match status" value="1"/>
</dbReference>
<name>A0A0F9JUR1_9ZZZZ</name>
<proteinExistence type="predicted"/>
<dbReference type="CDD" id="cd17535">
    <property type="entry name" value="REC_NarL-like"/>
    <property type="match status" value="1"/>
</dbReference>
<dbReference type="GO" id="GO:0000160">
    <property type="term" value="P:phosphorelay signal transduction system"/>
    <property type="evidence" value="ECO:0007669"/>
    <property type="project" value="InterPro"/>
</dbReference>
<dbReference type="EMBL" id="LAZR01010577">
    <property type="protein sequence ID" value="KKM66216.1"/>
    <property type="molecule type" value="Genomic_DNA"/>
</dbReference>
<feature type="domain" description="Response regulatory" evidence="4">
    <location>
        <begin position="8"/>
        <end position="123"/>
    </location>
</feature>
<dbReference type="InterPro" id="IPR000792">
    <property type="entry name" value="Tscrpt_reg_LuxR_C"/>
</dbReference>
<dbReference type="GO" id="GO:0003677">
    <property type="term" value="F:DNA binding"/>
    <property type="evidence" value="ECO:0007669"/>
    <property type="project" value="UniProtKB-KW"/>
</dbReference>
<dbReference type="Pfam" id="PF00196">
    <property type="entry name" value="GerE"/>
    <property type="match status" value="1"/>
</dbReference>
<evidence type="ECO:0000259" key="3">
    <source>
        <dbReference type="PROSITE" id="PS50043"/>
    </source>
</evidence>
<feature type="domain" description="HTH luxR-type" evidence="3">
    <location>
        <begin position="147"/>
        <end position="212"/>
    </location>
</feature>
<dbReference type="SUPFAM" id="SSF46894">
    <property type="entry name" value="C-terminal effector domain of the bipartite response regulators"/>
    <property type="match status" value="1"/>
</dbReference>
<gene>
    <name evidence="5" type="ORF">LCGC14_1483400</name>
</gene>
<dbReference type="Pfam" id="PF00072">
    <property type="entry name" value="Response_reg"/>
    <property type="match status" value="1"/>
</dbReference>
<dbReference type="PROSITE" id="PS50110">
    <property type="entry name" value="RESPONSE_REGULATORY"/>
    <property type="match status" value="1"/>
</dbReference>
<dbReference type="InterPro" id="IPR001789">
    <property type="entry name" value="Sig_transdc_resp-reg_receiver"/>
</dbReference>
<dbReference type="SMART" id="SM00448">
    <property type="entry name" value="REC"/>
    <property type="match status" value="1"/>
</dbReference>
<dbReference type="InterPro" id="IPR039420">
    <property type="entry name" value="WalR-like"/>
</dbReference>
<dbReference type="PROSITE" id="PS50043">
    <property type="entry name" value="HTH_LUXR_2"/>
    <property type="match status" value="1"/>
</dbReference>
<evidence type="ECO:0000313" key="5">
    <source>
        <dbReference type="EMBL" id="KKM66216.1"/>
    </source>
</evidence>
<evidence type="ECO:0000256" key="2">
    <source>
        <dbReference type="ARBA" id="ARBA00023125"/>
    </source>
</evidence>
<dbReference type="Gene3D" id="3.40.50.2300">
    <property type="match status" value="1"/>
</dbReference>
<dbReference type="PRINTS" id="PR00038">
    <property type="entry name" value="HTHLUXR"/>
</dbReference>
<keyword evidence="2" id="KW-0238">DNA-binding</keyword>
<dbReference type="SUPFAM" id="SSF52172">
    <property type="entry name" value="CheY-like"/>
    <property type="match status" value="1"/>
</dbReference>
<dbReference type="InterPro" id="IPR011006">
    <property type="entry name" value="CheY-like_superfamily"/>
</dbReference>
<accession>A0A0F9JUR1</accession>
<protein>
    <submittedName>
        <fullName evidence="5">Uncharacterized protein</fullName>
    </submittedName>
</protein>
<dbReference type="InterPro" id="IPR058245">
    <property type="entry name" value="NreC/VraR/RcsB-like_REC"/>
</dbReference>
<reference evidence="5" key="1">
    <citation type="journal article" date="2015" name="Nature">
        <title>Complex archaea that bridge the gap between prokaryotes and eukaryotes.</title>
        <authorList>
            <person name="Spang A."/>
            <person name="Saw J.H."/>
            <person name="Jorgensen S.L."/>
            <person name="Zaremba-Niedzwiedzka K."/>
            <person name="Martijn J."/>
            <person name="Lind A.E."/>
            <person name="van Eijk R."/>
            <person name="Schleper C."/>
            <person name="Guy L."/>
            <person name="Ettema T.J."/>
        </authorList>
    </citation>
    <scope>NUCLEOTIDE SEQUENCE</scope>
</reference>
<sequence length="220" mass="23733">MSKIARVSIAIIDDHPIVRQGLASVLANEPQFDLVAEGISAKEAVDIAQRQKPDLMILDLGIPGGGISALTRIAALVPSVKCIILTVCDSAETAISALNAGAKGYILKGVSARDLTGAIWTVVHDESFVSPEFATKLLQAAQVKNDTRLDFQKLSFRESQILDKVELGLTNKQIADHLNLSEKTVKYYMSIIMHKFGVANRVSAVIAAQKLREPRTSING</sequence>
<dbReference type="PANTHER" id="PTHR43214:SF43">
    <property type="entry name" value="TWO-COMPONENT RESPONSE REGULATOR"/>
    <property type="match status" value="1"/>
</dbReference>
<organism evidence="5">
    <name type="scientific">marine sediment metagenome</name>
    <dbReference type="NCBI Taxonomy" id="412755"/>
    <lineage>
        <taxon>unclassified sequences</taxon>
        <taxon>metagenomes</taxon>
        <taxon>ecological metagenomes</taxon>
    </lineage>
</organism>
<comment type="caution">
    <text evidence="5">The sequence shown here is derived from an EMBL/GenBank/DDBJ whole genome shotgun (WGS) entry which is preliminary data.</text>
</comment>